<comment type="domain">
    <text evidence="8">The N-terminal domain determines nucleotide recognition and specific binding, while the C-terminal domain determines the specific binding to the target protein.</text>
</comment>
<organism evidence="10 11">
    <name type="scientific">Clostridium sardiniense</name>
    <name type="common">Clostridium absonum</name>
    <dbReference type="NCBI Taxonomy" id="29369"/>
    <lineage>
        <taxon>Bacteria</taxon>
        <taxon>Bacillati</taxon>
        <taxon>Bacillota</taxon>
        <taxon>Clostridia</taxon>
        <taxon>Eubacteriales</taxon>
        <taxon>Clostridiaceae</taxon>
        <taxon>Clostridium</taxon>
    </lineage>
</organism>
<dbReference type="SUPFAM" id="SSF53448">
    <property type="entry name" value="Nucleotide-diphospho-sugar transferases"/>
    <property type="match status" value="1"/>
</dbReference>
<keyword evidence="6 8" id="KW-0342">GTP-binding</keyword>
<dbReference type="InterPro" id="IPR013482">
    <property type="entry name" value="Molybde_CF_guanTrfase"/>
</dbReference>
<dbReference type="CDD" id="cd02503">
    <property type="entry name" value="MobA"/>
    <property type="match status" value="1"/>
</dbReference>
<evidence type="ECO:0000256" key="2">
    <source>
        <dbReference type="ARBA" id="ARBA00022679"/>
    </source>
</evidence>
<keyword evidence="10" id="KW-0548">Nucleotidyltransferase</keyword>
<reference evidence="10 11" key="1">
    <citation type="journal article" date="2021" name="Cell Host Microbe">
        <title>in vivo commensal control of Clostridioides difficile virulence.</title>
        <authorList>
            <person name="Girinathan B.P."/>
            <person name="Dibenedetto N."/>
            <person name="Worley J.N."/>
            <person name="Peltier J."/>
            <person name="Arrieta-Ortiz M.L."/>
            <person name="Rupa Christinal Immanuel S."/>
            <person name="Lavin R."/>
            <person name="Delaney M.L."/>
            <person name="Cummins C."/>
            <person name="Hoffmann M."/>
            <person name="Luo Y."/>
            <person name="Gonzalez-Escalona N."/>
            <person name="Allard M."/>
            <person name="Onderdonk A.B."/>
            <person name="Gerber G.K."/>
            <person name="Sonenshein A.L."/>
            <person name="Baliga N."/>
            <person name="Dupuy B."/>
            <person name="Bry L."/>
        </authorList>
    </citation>
    <scope>NUCLEOTIDE SEQUENCE [LARGE SCALE GENOMIC DNA]</scope>
    <source>
        <strain evidence="10 11">DSM 599</strain>
    </source>
</reference>
<feature type="binding site" evidence="8">
    <location>
        <begin position="9"/>
        <end position="11"/>
    </location>
    <ligand>
        <name>GTP</name>
        <dbReference type="ChEBI" id="CHEBI:37565"/>
    </ligand>
</feature>
<feature type="binding site" evidence="8">
    <location>
        <position position="97"/>
    </location>
    <ligand>
        <name>Mg(2+)</name>
        <dbReference type="ChEBI" id="CHEBI:18420"/>
    </ligand>
</feature>
<dbReference type="HAMAP" id="MF_00316">
    <property type="entry name" value="MobA"/>
    <property type="match status" value="1"/>
</dbReference>
<comment type="caution">
    <text evidence="10">The sequence shown here is derived from an EMBL/GenBank/DDBJ whole genome shotgun (WGS) entry which is preliminary data.</text>
</comment>
<proteinExistence type="inferred from homology"/>
<feature type="domain" description="MobA-like NTP transferase" evidence="9">
    <location>
        <begin position="6"/>
        <end position="159"/>
    </location>
</feature>
<evidence type="ECO:0000256" key="8">
    <source>
        <dbReference type="HAMAP-Rule" id="MF_00316"/>
    </source>
</evidence>
<comment type="cofactor">
    <cofactor evidence="8">
        <name>Mg(2+)</name>
        <dbReference type="ChEBI" id="CHEBI:18420"/>
    </cofactor>
</comment>
<name>A0ABS7KWT3_CLOSR</name>
<gene>
    <name evidence="8" type="primary">mobA</name>
    <name evidence="10" type="ORF">K5V21_07360</name>
</gene>
<evidence type="ECO:0000256" key="7">
    <source>
        <dbReference type="ARBA" id="ARBA00023150"/>
    </source>
</evidence>
<protein>
    <recommendedName>
        <fullName evidence="8">Probable molybdenum cofactor guanylyltransferase</fullName>
        <shortName evidence="8">MoCo guanylyltransferase</shortName>
        <ecNumber evidence="8">2.7.7.77</ecNumber>
    </recommendedName>
    <alternativeName>
        <fullName evidence="8">GTP:molybdopterin guanylyltransferase</fullName>
    </alternativeName>
    <alternativeName>
        <fullName evidence="8">Mo-MPT guanylyltransferase</fullName>
    </alternativeName>
    <alternativeName>
        <fullName evidence="8">Molybdopterin guanylyltransferase</fullName>
    </alternativeName>
    <alternativeName>
        <fullName evidence="8">Molybdopterin-guanine dinucleotide synthase</fullName>
        <shortName evidence="8">MGD synthase</shortName>
    </alternativeName>
</protein>
<keyword evidence="4 8" id="KW-0547">Nucleotide-binding</keyword>
<evidence type="ECO:0000259" key="9">
    <source>
        <dbReference type="Pfam" id="PF12804"/>
    </source>
</evidence>
<accession>A0ABS7KWT3</accession>
<comment type="similarity">
    <text evidence="8">Belongs to the MobA family.</text>
</comment>
<evidence type="ECO:0000256" key="5">
    <source>
        <dbReference type="ARBA" id="ARBA00022842"/>
    </source>
</evidence>
<dbReference type="Proteomes" id="UP001299068">
    <property type="component" value="Unassembled WGS sequence"/>
</dbReference>
<feature type="binding site" evidence="8">
    <location>
        <position position="97"/>
    </location>
    <ligand>
        <name>GTP</name>
        <dbReference type="ChEBI" id="CHEBI:37565"/>
    </ligand>
</feature>
<dbReference type="EC" id="2.7.7.77" evidence="8"/>
<dbReference type="RefSeq" id="WP_221860414.1">
    <property type="nucleotide sequence ID" value="NZ_JAIKTU010000005.1"/>
</dbReference>
<evidence type="ECO:0000256" key="3">
    <source>
        <dbReference type="ARBA" id="ARBA00022723"/>
    </source>
</evidence>
<evidence type="ECO:0000313" key="10">
    <source>
        <dbReference type="EMBL" id="MBY0755271.1"/>
    </source>
</evidence>
<keyword evidence="7 8" id="KW-0501">Molybdenum cofactor biosynthesis</keyword>
<evidence type="ECO:0000256" key="1">
    <source>
        <dbReference type="ARBA" id="ARBA00022490"/>
    </source>
</evidence>
<comment type="function">
    <text evidence="8">Transfers a GMP moiety from GTP to Mo-molybdopterin (Mo-MPT) cofactor (Moco or molybdenum cofactor) to form Mo-molybdopterin guanine dinucleotide (Mo-MGD) cofactor.</text>
</comment>
<dbReference type="PANTHER" id="PTHR19136:SF81">
    <property type="entry name" value="MOLYBDENUM COFACTOR GUANYLYLTRANSFERASE"/>
    <property type="match status" value="1"/>
</dbReference>
<keyword evidence="3 8" id="KW-0479">Metal-binding</keyword>
<dbReference type="GO" id="GO:0016779">
    <property type="term" value="F:nucleotidyltransferase activity"/>
    <property type="evidence" value="ECO:0007669"/>
    <property type="project" value="UniProtKB-KW"/>
</dbReference>
<dbReference type="Gene3D" id="3.90.550.10">
    <property type="entry name" value="Spore Coat Polysaccharide Biosynthesis Protein SpsA, Chain A"/>
    <property type="match status" value="1"/>
</dbReference>
<evidence type="ECO:0000256" key="4">
    <source>
        <dbReference type="ARBA" id="ARBA00022741"/>
    </source>
</evidence>
<dbReference type="EMBL" id="JAIKTU010000005">
    <property type="protein sequence ID" value="MBY0755271.1"/>
    <property type="molecule type" value="Genomic_DNA"/>
</dbReference>
<dbReference type="Pfam" id="PF12804">
    <property type="entry name" value="NTP_transf_3"/>
    <property type="match status" value="1"/>
</dbReference>
<evidence type="ECO:0000256" key="6">
    <source>
        <dbReference type="ARBA" id="ARBA00023134"/>
    </source>
</evidence>
<feature type="binding site" evidence="8">
    <location>
        <position position="69"/>
    </location>
    <ligand>
        <name>GTP</name>
        <dbReference type="ChEBI" id="CHEBI:37565"/>
    </ligand>
</feature>
<keyword evidence="5 8" id="KW-0460">Magnesium</keyword>
<comment type="caution">
    <text evidence="8">Lacks conserved residue(s) required for the propagation of feature annotation.</text>
</comment>
<keyword evidence="11" id="KW-1185">Reference proteome</keyword>
<comment type="catalytic activity">
    <reaction evidence="8">
        <text>Mo-molybdopterin + GTP + H(+) = Mo-molybdopterin guanine dinucleotide + diphosphate</text>
        <dbReference type="Rhea" id="RHEA:34243"/>
        <dbReference type="ChEBI" id="CHEBI:15378"/>
        <dbReference type="ChEBI" id="CHEBI:33019"/>
        <dbReference type="ChEBI" id="CHEBI:37565"/>
        <dbReference type="ChEBI" id="CHEBI:71302"/>
        <dbReference type="ChEBI" id="CHEBI:71310"/>
        <dbReference type="EC" id="2.7.7.77"/>
    </reaction>
</comment>
<feature type="binding site" evidence="8">
    <location>
        <position position="22"/>
    </location>
    <ligand>
        <name>GTP</name>
        <dbReference type="ChEBI" id="CHEBI:37565"/>
    </ligand>
</feature>
<dbReference type="PANTHER" id="PTHR19136">
    <property type="entry name" value="MOLYBDENUM COFACTOR GUANYLYLTRANSFERASE"/>
    <property type="match status" value="1"/>
</dbReference>
<comment type="subcellular location">
    <subcellularLocation>
        <location evidence="8">Cytoplasm</location>
    </subcellularLocation>
</comment>
<sequence length="191" mass="21958">MIRKSAVILSGGKNTRMNYKIKAFLEFEGSRFIERALNAISDYEEKIISCNDIEKYREFKDRAILVLDDFKGIGPIGGIYSSLKKASFSSILIVAGDMPFLSRDILKYLGEYDFVEDALIPVVNGRIQPLCGIYKKSILGVIEEMIEKDNYRLKSLLENINTRYIDINEEDNFSNINTVEEYNKLIRKESE</sequence>
<evidence type="ECO:0000313" key="11">
    <source>
        <dbReference type="Proteomes" id="UP001299068"/>
    </source>
</evidence>
<dbReference type="InterPro" id="IPR025877">
    <property type="entry name" value="MobA-like_NTP_Trfase"/>
</dbReference>
<dbReference type="InterPro" id="IPR029044">
    <property type="entry name" value="Nucleotide-diphossugar_trans"/>
</dbReference>
<keyword evidence="1 8" id="KW-0963">Cytoplasm</keyword>
<keyword evidence="2 8" id="KW-0808">Transferase</keyword>